<dbReference type="InterPro" id="IPR050765">
    <property type="entry name" value="Riboflavin_Biosynth_HTPR"/>
</dbReference>
<keyword evidence="3" id="KW-1185">Reference proteome</keyword>
<dbReference type="InterPro" id="IPR002734">
    <property type="entry name" value="RibDG_C"/>
</dbReference>
<dbReference type="PANTHER" id="PTHR38011:SF11">
    <property type="entry name" value="2,5-DIAMINO-6-RIBOSYLAMINO-4(3H)-PYRIMIDINONE 5'-PHOSPHATE REDUCTASE"/>
    <property type="match status" value="1"/>
</dbReference>
<evidence type="ECO:0000259" key="1">
    <source>
        <dbReference type="Pfam" id="PF01872"/>
    </source>
</evidence>
<dbReference type="PANTHER" id="PTHR38011">
    <property type="entry name" value="DIHYDROFOLATE REDUCTASE FAMILY PROTEIN (AFU_ORTHOLOGUE AFUA_8G06820)"/>
    <property type="match status" value="1"/>
</dbReference>
<feature type="domain" description="Bacterial bifunctional deaminase-reductase C-terminal" evidence="1">
    <location>
        <begin position="50"/>
        <end position="223"/>
    </location>
</feature>
<dbReference type="Proteomes" id="UP001500729">
    <property type="component" value="Unassembled WGS sequence"/>
</dbReference>
<gene>
    <name evidence="2" type="ORF">GCM10009533_30700</name>
</gene>
<accession>A0ABP3MW59</accession>
<evidence type="ECO:0000313" key="2">
    <source>
        <dbReference type="EMBL" id="GAA0529329.1"/>
    </source>
</evidence>
<name>A0ABP3MW59_SACER</name>
<sequence>MRVVSSRAGSILRNVHPRWWVARRGLRPAAVVGRRRSGPVAEKGLSMGVLVYSAITSLDGYIADEKGNFDWAVPDAQVHAFINDLERSAGTYLYGRRMYETMAGWDDPEALPDQSPLSEEFSEIWRSADKVVYSTTLEAVSTARTRMEREFDPEAVHRMKAAAKRDLIVGGPGLAEHAFRARLVDECHLFVTPVVVGGGTRALPDGLRLDLELLAERRFDAGTVYLRYRVRNSDVAGAERNL</sequence>
<dbReference type="SUPFAM" id="SSF53597">
    <property type="entry name" value="Dihydrofolate reductase-like"/>
    <property type="match status" value="1"/>
</dbReference>
<reference evidence="3" key="1">
    <citation type="journal article" date="2019" name="Int. J. Syst. Evol. Microbiol.">
        <title>The Global Catalogue of Microorganisms (GCM) 10K type strain sequencing project: providing services to taxonomists for standard genome sequencing and annotation.</title>
        <authorList>
            <consortium name="The Broad Institute Genomics Platform"/>
            <consortium name="The Broad Institute Genome Sequencing Center for Infectious Disease"/>
            <person name="Wu L."/>
            <person name="Ma J."/>
        </authorList>
    </citation>
    <scope>NUCLEOTIDE SEQUENCE [LARGE SCALE GENOMIC DNA]</scope>
    <source>
        <strain evidence="3">JCM 10303</strain>
    </source>
</reference>
<evidence type="ECO:0000313" key="3">
    <source>
        <dbReference type="Proteomes" id="UP001500729"/>
    </source>
</evidence>
<proteinExistence type="predicted"/>
<dbReference type="Pfam" id="PF01872">
    <property type="entry name" value="RibD_C"/>
    <property type="match status" value="1"/>
</dbReference>
<dbReference type="InterPro" id="IPR024072">
    <property type="entry name" value="DHFR-like_dom_sf"/>
</dbReference>
<dbReference type="Gene3D" id="3.40.430.10">
    <property type="entry name" value="Dihydrofolate Reductase, subunit A"/>
    <property type="match status" value="1"/>
</dbReference>
<organism evidence="2 3">
    <name type="scientific">Saccharopolyspora erythraea</name>
    <name type="common">Streptomyces erythraeus</name>
    <dbReference type="NCBI Taxonomy" id="1836"/>
    <lineage>
        <taxon>Bacteria</taxon>
        <taxon>Bacillati</taxon>
        <taxon>Actinomycetota</taxon>
        <taxon>Actinomycetes</taxon>
        <taxon>Pseudonocardiales</taxon>
        <taxon>Pseudonocardiaceae</taxon>
        <taxon>Saccharopolyspora</taxon>
    </lineage>
</organism>
<comment type="caution">
    <text evidence="2">The sequence shown here is derived from an EMBL/GenBank/DDBJ whole genome shotgun (WGS) entry which is preliminary data.</text>
</comment>
<protein>
    <recommendedName>
        <fullName evidence="1">Bacterial bifunctional deaminase-reductase C-terminal domain-containing protein</fullName>
    </recommendedName>
</protein>
<dbReference type="EMBL" id="BAAAGS010000018">
    <property type="protein sequence ID" value="GAA0529329.1"/>
    <property type="molecule type" value="Genomic_DNA"/>
</dbReference>